<feature type="region of interest" description="Disordered" evidence="2">
    <location>
        <begin position="1"/>
        <end position="47"/>
    </location>
</feature>
<dbReference type="PANTHER" id="PTHR47591:SF13">
    <property type="entry name" value="OS02G0293900 PROTEIN"/>
    <property type="match status" value="1"/>
</dbReference>
<dbReference type="AlphaFoldDB" id="A0A7G2EC23"/>
<accession>A0A7G2EC23</accession>
<feature type="domain" description="C2H2-type" evidence="3">
    <location>
        <begin position="120"/>
        <end position="142"/>
    </location>
</feature>
<evidence type="ECO:0000259" key="3">
    <source>
        <dbReference type="PROSITE" id="PS50157"/>
    </source>
</evidence>
<dbReference type="GO" id="GO:0008270">
    <property type="term" value="F:zinc ion binding"/>
    <property type="evidence" value="ECO:0007669"/>
    <property type="project" value="UniProtKB-KW"/>
</dbReference>
<dbReference type="Gene3D" id="3.30.160.60">
    <property type="entry name" value="Classic Zinc Finger"/>
    <property type="match status" value="1"/>
</dbReference>
<feature type="compositionally biased region" description="Basic and acidic residues" evidence="2">
    <location>
        <begin position="262"/>
        <end position="273"/>
    </location>
</feature>
<proteinExistence type="predicted"/>
<dbReference type="Pfam" id="PF13912">
    <property type="entry name" value="zf-C2H2_6"/>
    <property type="match status" value="2"/>
</dbReference>
<dbReference type="EMBL" id="LR881467">
    <property type="protein sequence ID" value="CAD5319616.1"/>
    <property type="molecule type" value="Genomic_DNA"/>
</dbReference>
<dbReference type="PANTHER" id="PTHR47591">
    <property type="entry name" value="ZINC FINGER PROTEIN ZAT2-RELATED"/>
    <property type="match status" value="1"/>
</dbReference>
<evidence type="ECO:0000256" key="2">
    <source>
        <dbReference type="SAM" id="MobiDB-lite"/>
    </source>
</evidence>
<feature type="compositionally biased region" description="Acidic residues" evidence="2">
    <location>
        <begin position="163"/>
        <end position="178"/>
    </location>
</feature>
<keyword evidence="1" id="KW-0863">Zinc-finger</keyword>
<evidence type="ECO:0000313" key="5">
    <source>
        <dbReference type="Proteomes" id="UP000516314"/>
    </source>
</evidence>
<gene>
    <name evidence="4" type="ORF">AT9943_LOCUS7789</name>
</gene>
<reference evidence="4 5" key="1">
    <citation type="submission" date="2020-09" db="EMBL/GenBank/DDBJ databases">
        <authorList>
            <person name="Ashkenazy H."/>
        </authorList>
    </citation>
    <scope>NUCLEOTIDE SEQUENCE [LARGE SCALE GENOMIC DNA]</scope>
    <source>
        <strain evidence="5">cv. Cdm-0</strain>
    </source>
</reference>
<feature type="domain" description="C2H2-type" evidence="3">
    <location>
        <begin position="49"/>
        <end position="76"/>
    </location>
</feature>
<dbReference type="PROSITE" id="PS50157">
    <property type="entry name" value="ZINC_FINGER_C2H2_2"/>
    <property type="match status" value="2"/>
</dbReference>
<organism evidence="4 5">
    <name type="scientific">Arabidopsis thaliana</name>
    <name type="common">Mouse-ear cress</name>
    <dbReference type="NCBI Taxonomy" id="3702"/>
    <lineage>
        <taxon>Eukaryota</taxon>
        <taxon>Viridiplantae</taxon>
        <taxon>Streptophyta</taxon>
        <taxon>Embryophyta</taxon>
        <taxon>Tracheophyta</taxon>
        <taxon>Spermatophyta</taxon>
        <taxon>Magnoliopsida</taxon>
        <taxon>eudicotyledons</taxon>
        <taxon>Gunneridae</taxon>
        <taxon>Pentapetalae</taxon>
        <taxon>rosids</taxon>
        <taxon>malvids</taxon>
        <taxon>Brassicales</taxon>
        <taxon>Brassicaceae</taxon>
        <taxon>Camelineae</taxon>
        <taxon>Arabidopsis</taxon>
    </lineage>
</organism>
<name>A0A7G2EC23_ARATH</name>
<feature type="region of interest" description="Disordered" evidence="2">
    <location>
        <begin position="262"/>
        <end position="287"/>
    </location>
</feature>
<evidence type="ECO:0000256" key="1">
    <source>
        <dbReference type="PROSITE-ProRule" id="PRU00042"/>
    </source>
</evidence>
<evidence type="ECO:0000313" key="4">
    <source>
        <dbReference type="EMBL" id="CAD5319616.1"/>
    </source>
</evidence>
<dbReference type="InterPro" id="IPR036236">
    <property type="entry name" value="Znf_C2H2_sf"/>
</dbReference>
<keyword evidence="1" id="KW-0862">Zinc</keyword>
<dbReference type="PROSITE" id="PS00028">
    <property type="entry name" value="ZINC_FINGER_C2H2_1"/>
    <property type="match status" value="2"/>
</dbReference>
<dbReference type="SMART" id="SM00355">
    <property type="entry name" value="ZnF_C2H2"/>
    <property type="match status" value="2"/>
</dbReference>
<protein>
    <submittedName>
        <fullName evidence="4">(thale cress) hypothetical protein</fullName>
    </submittedName>
</protein>
<feature type="region of interest" description="Disordered" evidence="2">
    <location>
        <begin position="216"/>
        <end position="240"/>
    </location>
</feature>
<sequence>MKRTRDLYGDESSSSESEEFHRKKIRVKVKLPEERSEDEDESPQPQRKHFCVICEKQFSSGKAYGGHVRIHSIEYNNKGKMKKMKKMKLKKKKKKRKIGLVNKEKEKEIDLARADVEGKIRCCLCGKEFQTMHSLFGHMRRHPDRSWKGIRPPPPSEKFDLSYLDDDVDDEDEDDDDEMSRSMMMSDVPEDVQGAACILMMLSYASRNYWAGIEESPKSEVRSSSCYKDDKGKDKVLGDSRMDEKKGLIVDMKIKMEMEVKVNSPRDEAKRSLGFDLNQPPYHEDHP</sequence>
<dbReference type="SUPFAM" id="SSF57667">
    <property type="entry name" value="beta-beta-alpha zinc fingers"/>
    <property type="match status" value="1"/>
</dbReference>
<dbReference type="Proteomes" id="UP000516314">
    <property type="component" value="Chromosome 2"/>
</dbReference>
<dbReference type="InterPro" id="IPR013087">
    <property type="entry name" value="Znf_C2H2_type"/>
</dbReference>
<keyword evidence="1" id="KW-0479">Metal-binding</keyword>
<feature type="region of interest" description="Disordered" evidence="2">
    <location>
        <begin position="142"/>
        <end position="180"/>
    </location>
</feature>